<evidence type="ECO:0000313" key="2">
    <source>
        <dbReference type="EMBL" id="KAF5359463.1"/>
    </source>
</evidence>
<evidence type="ECO:0000256" key="1">
    <source>
        <dbReference type="SAM" id="MobiDB-lite"/>
    </source>
</evidence>
<evidence type="ECO:0000313" key="3">
    <source>
        <dbReference type="Proteomes" id="UP000559027"/>
    </source>
</evidence>
<dbReference type="Proteomes" id="UP000559027">
    <property type="component" value="Unassembled WGS sequence"/>
</dbReference>
<protein>
    <submittedName>
        <fullName evidence="2">Uncharacterized protein</fullName>
    </submittedName>
</protein>
<accession>A0A8H5G6W7</accession>
<sequence length="170" mass="18886">MARRHRQRTRPSRLDVRVKDGRKDAAPDDYGKGTTVGIEGQAGLLVILERQCLRVAWLYSDGASTMKTHPTLKGPSRRQILLPGRLVEVISHRRYIDSIKLLSGFLLNAATDPVAGVRTDEFAITHTVSFLMHTAIRNNDLGVERSCSLTAPVMYGSSVEHALLPDRGLW</sequence>
<keyword evidence="3" id="KW-1185">Reference proteome</keyword>
<dbReference type="EMBL" id="JAACJO010000004">
    <property type="protein sequence ID" value="KAF5359463.1"/>
    <property type="molecule type" value="Genomic_DNA"/>
</dbReference>
<organism evidence="2 3">
    <name type="scientific">Leucocoprinus leucothites</name>
    <dbReference type="NCBI Taxonomy" id="201217"/>
    <lineage>
        <taxon>Eukaryota</taxon>
        <taxon>Fungi</taxon>
        <taxon>Dikarya</taxon>
        <taxon>Basidiomycota</taxon>
        <taxon>Agaricomycotina</taxon>
        <taxon>Agaricomycetes</taxon>
        <taxon>Agaricomycetidae</taxon>
        <taxon>Agaricales</taxon>
        <taxon>Agaricineae</taxon>
        <taxon>Agaricaceae</taxon>
        <taxon>Leucocoprinus</taxon>
    </lineage>
</organism>
<feature type="compositionally biased region" description="Basic and acidic residues" evidence="1">
    <location>
        <begin position="12"/>
        <end position="31"/>
    </location>
</feature>
<proteinExistence type="predicted"/>
<feature type="region of interest" description="Disordered" evidence="1">
    <location>
        <begin position="1"/>
        <end position="32"/>
    </location>
</feature>
<reference evidence="2 3" key="1">
    <citation type="journal article" date="2020" name="ISME J.">
        <title>Uncovering the hidden diversity of litter-decomposition mechanisms in mushroom-forming fungi.</title>
        <authorList>
            <person name="Floudas D."/>
            <person name="Bentzer J."/>
            <person name="Ahren D."/>
            <person name="Johansson T."/>
            <person name="Persson P."/>
            <person name="Tunlid A."/>
        </authorList>
    </citation>
    <scope>NUCLEOTIDE SEQUENCE [LARGE SCALE GENOMIC DNA]</scope>
    <source>
        <strain evidence="2 3">CBS 146.42</strain>
    </source>
</reference>
<gene>
    <name evidence="2" type="ORF">D9756_003661</name>
</gene>
<dbReference type="AlphaFoldDB" id="A0A8H5G6W7"/>
<feature type="compositionally biased region" description="Basic residues" evidence="1">
    <location>
        <begin position="1"/>
        <end position="11"/>
    </location>
</feature>
<name>A0A8H5G6W7_9AGAR</name>
<comment type="caution">
    <text evidence="2">The sequence shown here is derived from an EMBL/GenBank/DDBJ whole genome shotgun (WGS) entry which is preliminary data.</text>
</comment>